<keyword evidence="5" id="KW-0029">Amino-acid transport</keyword>
<dbReference type="InterPro" id="IPR052156">
    <property type="entry name" value="BCAA_Transport_ATP-bd_LivF"/>
</dbReference>
<dbReference type="InterPro" id="IPR003593">
    <property type="entry name" value="AAA+_ATPase"/>
</dbReference>
<dbReference type="GO" id="GO:0005524">
    <property type="term" value="F:ATP binding"/>
    <property type="evidence" value="ECO:0007669"/>
    <property type="project" value="UniProtKB-KW"/>
</dbReference>
<dbReference type="PROSITE" id="PS00211">
    <property type="entry name" value="ABC_TRANSPORTER_1"/>
    <property type="match status" value="1"/>
</dbReference>
<keyword evidence="3" id="KW-0547">Nucleotide-binding</keyword>
<evidence type="ECO:0000256" key="4">
    <source>
        <dbReference type="ARBA" id="ARBA00022840"/>
    </source>
</evidence>
<evidence type="ECO:0000256" key="2">
    <source>
        <dbReference type="ARBA" id="ARBA00022448"/>
    </source>
</evidence>
<evidence type="ECO:0000256" key="3">
    <source>
        <dbReference type="ARBA" id="ARBA00022741"/>
    </source>
</evidence>
<dbReference type="InterPro" id="IPR003439">
    <property type="entry name" value="ABC_transporter-like_ATP-bd"/>
</dbReference>
<dbReference type="SMART" id="SM00382">
    <property type="entry name" value="AAA"/>
    <property type="match status" value="1"/>
</dbReference>
<keyword evidence="4 7" id="KW-0067">ATP-binding</keyword>
<keyword evidence="8" id="KW-1185">Reference proteome</keyword>
<name>A0ABX1RGE6_9PSEU</name>
<dbReference type="Proteomes" id="UP001296706">
    <property type="component" value="Unassembled WGS sequence"/>
</dbReference>
<dbReference type="RefSeq" id="WP_169396584.1">
    <property type="nucleotide sequence ID" value="NZ_BAAAJH010000036.1"/>
</dbReference>
<dbReference type="Gene3D" id="3.40.50.300">
    <property type="entry name" value="P-loop containing nucleotide triphosphate hydrolases"/>
    <property type="match status" value="1"/>
</dbReference>
<dbReference type="PANTHER" id="PTHR43820:SF2">
    <property type="entry name" value="ABC TRANSPORTER ATP-BINDING PROTEIN"/>
    <property type="match status" value="1"/>
</dbReference>
<comment type="similarity">
    <text evidence="1">Belongs to the ABC transporter superfamily.</text>
</comment>
<reference evidence="7 8" key="1">
    <citation type="submission" date="2020-04" db="EMBL/GenBank/DDBJ databases">
        <authorList>
            <person name="Klaysubun C."/>
            <person name="Duangmal K."/>
            <person name="Lipun K."/>
        </authorList>
    </citation>
    <scope>NUCLEOTIDE SEQUENCE [LARGE SCALE GENOMIC DNA]</scope>
    <source>
        <strain evidence="7 8">JCM 11839</strain>
    </source>
</reference>
<dbReference type="EMBL" id="JAAXKY010000045">
    <property type="protein sequence ID" value="NMH78514.1"/>
    <property type="molecule type" value="Genomic_DNA"/>
</dbReference>
<evidence type="ECO:0000313" key="7">
    <source>
        <dbReference type="EMBL" id="NMH78514.1"/>
    </source>
</evidence>
<dbReference type="PROSITE" id="PS50893">
    <property type="entry name" value="ABC_TRANSPORTER_2"/>
    <property type="match status" value="1"/>
</dbReference>
<proteinExistence type="inferred from homology"/>
<organism evidence="7 8">
    <name type="scientific">Pseudonocardia xinjiangensis</name>
    <dbReference type="NCBI Taxonomy" id="75289"/>
    <lineage>
        <taxon>Bacteria</taxon>
        <taxon>Bacillati</taxon>
        <taxon>Actinomycetota</taxon>
        <taxon>Actinomycetes</taxon>
        <taxon>Pseudonocardiales</taxon>
        <taxon>Pseudonocardiaceae</taxon>
        <taxon>Pseudonocardia</taxon>
    </lineage>
</organism>
<dbReference type="InterPro" id="IPR027417">
    <property type="entry name" value="P-loop_NTPase"/>
</dbReference>
<evidence type="ECO:0000256" key="1">
    <source>
        <dbReference type="ARBA" id="ARBA00005417"/>
    </source>
</evidence>
<dbReference type="SUPFAM" id="SSF52540">
    <property type="entry name" value="P-loop containing nucleoside triphosphate hydrolases"/>
    <property type="match status" value="1"/>
</dbReference>
<comment type="caution">
    <text evidence="7">The sequence shown here is derived from an EMBL/GenBank/DDBJ whole genome shotgun (WGS) entry which is preliminary data.</text>
</comment>
<feature type="domain" description="ABC transporter" evidence="6">
    <location>
        <begin position="4"/>
        <end position="233"/>
    </location>
</feature>
<dbReference type="PANTHER" id="PTHR43820">
    <property type="entry name" value="HIGH-AFFINITY BRANCHED-CHAIN AMINO ACID TRANSPORT ATP-BINDING PROTEIN LIVF"/>
    <property type="match status" value="1"/>
</dbReference>
<evidence type="ECO:0000259" key="6">
    <source>
        <dbReference type="PROSITE" id="PS50893"/>
    </source>
</evidence>
<sequence>MSFLEVSGLVSGYDRGTVLHGLDLDLDAGAVLGLLGRNGVGKSTLIMTLAGLVPVSSGSIRLHDVELAGKRPDQIARAGVALVPQGRRVWATVTVAEHLALSSSRSRGGTWTVDSVLDLLPRLAERRRHYAGQLSGGEQQMLAVARALLTNPRLVLLDEPSDGLAPAIVDQIAGVVTTMRAEGVTVVLVEQDLHLAFGVADEIAVMEKGALVHRAPTAQFRRDPDTAHRLLGVA</sequence>
<protein>
    <submittedName>
        <fullName evidence="7">ABC transporter ATP-binding protein</fullName>
    </submittedName>
</protein>
<gene>
    <name evidence="7" type="ORF">HF577_15640</name>
</gene>
<dbReference type="InterPro" id="IPR017871">
    <property type="entry name" value="ABC_transporter-like_CS"/>
</dbReference>
<dbReference type="CDD" id="cd03224">
    <property type="entry name" value="ABC_TM1139_LivF_branched"/>
    <property type="match status" value="1"/>
</dbReference>
<accession>A0ABX1RGE6</accession>
<evidence type="ECO:0000313" key="8">
    <source>
        <dbReference type="Proteomes" id="UP001296706"/>
    </source>
</evidence>
<evidence type="ECO:0000256" key="5">
    <source>
        <dbReference type="ARBA" id="ARBA00022970"/>
    </source>
</evidence>
<dbReference type="Pfam" id="PF00005">
    <property type="entry name" value="ABC_tran"/>
    <property type="match status" value="1"/>
</dbReference>
<keyword evidence="2" id="KW-0813">Transport</keyword>